<dbReference type="InterPro" id="IPR058765">
    <property type="entry name" value="NPHP4_C2-like"/>
</dbReference>
<feature type="domain" description="NPHP4 Ig-like" evidence="2">
    <location>
        <begin position="1250"/>
        <end position="1333"/>
    </location>
</feature>
<feature type="domain" description="NPHP4 C2-like" evidence="4">
    <location>
        <begin position="587"/>
        <end position="821"/>
    </location>
</feature>
<feature type="domain" description="NPHP4 Ig-like" evidence="5">
    <location>
        <begin position="1338"/>
        <end position="1433"/>
    </location>
</feature>
<dbReference type="OrthoDB" id="313446at2759"/>
<evidence type="ECO:0000259" key="6">
    <source>
        <dbReference type="Pfam" id="PF26189"/>
    </source>
</evidence>
<proteinExistence type="predicted"/>
<dbReference type="InterPro" id="IPR058764">
    <property type="entry name" value="NPHP4_SK"/>
</dbReference>
<dbReference type="InterPro" id="IPR058688">
    <property type="entry name" value="Ig_NPHP4_2nd"/>
</dbReference>
<gene>
    <name evidence="8" type="primary">Nphp4</name>
    <name evidence="8" type="ORF">ANSSEM_R02222</name>
</gene>
<feature type="domain" description="NPHP4 SK-like" evidence="3">
    <location>
        <begin position="899"/>
        <end position="980"/>
    </location>
</feature>
<sequence length="1433" mass="157579">MSEWERIFMQNLTVPPHSQRRRNIPKESTAFQCVLKYIEGTVVTQRAAGCSSGVEFQLRLSLFDVAYHHFFGRTWRSSARAPRSTPQQHPRVVFNEAVYFHTSLNHPSITAVVEVVATAQTPEGLSRDLSCGFGLIPLFDSRWEPTDLAAKDRALKLYHGTPRALLHPLFQDPVEKNKYMTIMENSHLQYTLKLHPPLETIFHLFPENLLMSGLQKIPGLLPAHGDTSDCFLKPRLMKSVTCYLDKLSIRLYPSLEKFEEELLELLNSDHLLKASTLLAGSALAVQERRLRVGVHNGLRFVQAPQVAVLLPAAEMARGRPASPPASAAGQALLLRSRLQLSEMVPHPAFGVCFQLEYVVCAGAGGKAAAGSALGPAADMHAVRWALWSPFLGTGSSPVVLPLRGGARRSPGQALVFRAPADSESSEQVKQVASGTIQFRVYTDSEENFVTSTDTSSKTRKESEKPPTPSLSSQAVPLLSGAEILLSQISEQTASELHGLLANKGFLAHLACGDFLQCEAPGTARAEPAVPRQAAGITHLEADLCPGSPDLDASSSEQLQELPFAPTQMPIVAVGLPAGSSSTGLTRASLALLHASGFPEILDCNKEPVEIVEPLDPMSFSPQLEEADALQSNEIILQFLAFSRAPQDGVEGMWPRTVFLTFQFYHFPPVTTPRLQLVDADSEKAARSAAPAQVLVQMNKDGTLSTGAPGLQLKYMVDPAFLKAGEQRWFVRYLADHSLQIDVWDGDSLLLVGSAAVKLKPLLRQGRPAVRTLHELEVATTEYEQDATVVGRDAPWHGAVRPVGVRVAVRGRLHLCLANVGHPCEETKRIPRRSSPSHARLVPSLDGVSCAQGGSLLSLHTGGGPRVSRARRLAEVDGKLAAVLCSRRPEASPASPQAPHEAAAVRQRKLRRMALVRQQEDAGGRTPQHMVRACMSPGSLSPSCPQGWHEQRLQHLRDLQVIDAYRERTKSESISQMLSQAITATHTVYAVLGTAEFFEFALKNPYSVQHTVTIEVDHPELSVILDPREWRHFKELTKTATPLEEDMFHLRDDLRPQVYLRPKETVHIPFRYQTFSAEPAVAAVAGPAGLSTGDDAATASFSQPGAAQTKHIQVAFRVSGGKPIALLRVKVEPRPHVVDQTFRFYHPELTFLKKAIRLPPWHTLPGTPAGMPGGEPEMYVRCSDPNIICETKNMGPGEPQDVFLKVAGGPSPQIKKFFVAIYTDAWLAAPLRIWQFYLHSLQRLDVSCTVGQLARLALPLRGTRALRKVKAYSSHPHELKVDPEGVFVLPPNGVLDLYVGVKPRRAGSRFIYLNLVDVEYHQLVSSWLVCISCRQPLISKAFEITLPVGGGRGSNKRITYTNPYPAQRVYFLSTSRPDLLQFKEDSFEVAGGEVYTIGLRFAPSQSTGEEEILIHINDHEDKNEETFCVKVIYQ</sequence>
<dbReference type="Pfam" id="PF26173">
    <property type="entry name" value="NPHP4_SK"/>
    <property type="match status" value="1"/>
</dbReference>
<feature type="non-terminal residue" evidence="8">
    <location>
        <position position="1"/>
    </location>
</feature>
<evidence type="ECO:0000313" key="8">
    <source>
        <dbReference type="EMBL" id="NXI72014.1"/>
    </source>
</evidence>
<dbReference type="PANTHER" id="PTHR31043">
    <property type="entry name" value="NEPHROCYSTIN-4"/>
    <property type="match status" value="1"/>
</dbReference>
<dbReference type="Pfam" id="PF26190">
    <property type="entry name" value="Ig_NPHP4_1st"/>
    <property type="match status" value="1"/>
</dbReference>
<feature type="non-terminal residue" evidence="8">
    <location>
        <position position="1433"/>
    </location>
</feature>
<dbReference type="Proteomes" id="UP000567872">
    <property type="component" value="Unassembled WGS sequence"/>
</dbReference>
<keyword evidence="9" id="KW-1185">Reference proteome</keyword>
<evidence type="ECO:0000259" key="5">
    <source>
        <dbReference type="Pfam" id="PF26187"/>
    </source>
</evidence>
<dbReference type="PANTHER" id="PTHR31043:SF3">
    <property type="entry name" value="NEPHROCYSTIN-4"/>
    <property type="match status" value="1"/>
</dbReference>
<dbReference type="GO" id="GO:0036064">
    <property type="term" value="C:ciliary basal body"/>
    <property type="evidence" value="ECO:0007669"/>
    <property type="project" value="TreeGrafter"/>
</dbReference>
<dbReference type="Pfam" id="PF26015">
    <property type="entry name" value="Ig_NPH4_3rd"/>
    <property type="match status" value="1"/>
</dbReference>
<organism evidence="8 9">
    <name type="scientific">Anseranas semipalmata</name>
    <name type="common">Magpie goose</name>
    <name type="synonym">Anas semipalmata</name>
    <dbReference type="NCBI Taxonomy" id="8851"/>
    <lineage>
        <taxon>Eukaryota</taxon>
        <taxon>Metazoa</taxon>
        <taxon>Chordata</taxon>
        <taxon>Craniata</taxon>
        <taxon>Vertebrata</taxon>
        <taxon>Euteleostomi</taxon>
        <taxon>Archelosauria</taxon>
        <taxon>Archosauria</taxon>
        <taxon>Dinosauria</taxon>
        <taxon>Saurischia</taxon>
        <taxon>Theropoda</taxon>
        <taxon>Coelurosauria</taxon>
        <taxon>Aves</taxon>
        <taxon>Neognathae</taxon>
        <taxon>Galloanserae</taxon>
        <taxon>Anseriformes</taxon>
        <taxon>Anseranatidae</taxon>
        <taxon>Anseranas</taxon>
    </lineage>
</organism>
<dbReference type="GO" id="GO:0097730">
    <property type="term" value="C:non-motile cilium"/>
    <property type="evidence" value="ECO:0007669"/>
    <property type="project" value="InterPro"/>
</dbReference>
<comment type="caution">
    <text evidence="8">The sequence shown here is derived from an EMBL/GenBank/DDBJ whole genome shotgun (WGS) entry which is preliminary data.</text>
</comment>
<dbReference type="InterPro" id="IPR029775">
    <property type="entry name" value="NPHP4"/>
</dbReference>
<protein>
    <submittedName>
        <fullName evidence="8">NPHP4 protein</fullName>
    </submittedName>
</protein>
<accession>A0A7K9VH59</accession>
<evidence type="ECO:0000259" key="2">
    <source>
        <dbReference type="Pfam" id="PF26015"/>
    </source>
</evidence>
<dbReference type="Pfam" id="PF26186">
    <property type="entry name" value="NPHP4_C2_3rd"/>
    <property type="match status" value="1"/>
</dbReference>
<dbReference type="GO" id="GO:0097546">
    <property type="term" value="C:ciliary base"/>
    <property type="evidence" value="ECO:0007669"/>
    <property type="project" value="TreeGrafter"/>
</dbReference>
<dbReference type="GO" id="GO:0090090">
    <property type="term" value="P:negative regulation of canonical Wnt signaling pathway"/>
    <property type="evidence" value="ECO:0007669"/>
    <property type="project" value="InterPro"/>
</dbReference>
<feature type="domain" description="NPHP4 Ig-like" evidence="6">
    <location>
        <begin position="1141"/>
        <end position="1238"/>
    </location>
</feature>
<evidence type="ECO:0000313" key="9">
    <source>
        <dbReference type="Proteomes" id="UP000567872"/>
    </source>
</evidence>
<feature type="region of interest" description="Disordered" evidence="1">
    <location>
        <begin position="449"/>
        <end position="473"/>
    </location>
</feature>
<dbReference type="GO" id="GO:0035869">
    <property type="term" value="C:ciliary transition zone"/>
    <property type="evidence" value="ECO:0007669"/>
    <property type="project" value="TreeGrafter"/>
</dbReference>
<dbReference type="EMBL" id="VXAA01005942">
    <property type="protein sequence ID" value="NXI72014.1"/>
    <property type="molecule type" value="Genomic_DNA"/>
</dbReference>
<reference evidence="8 9" key="1">
    <citation type="submission" date="2019-09" db="EMBL/GenBank/DDBJ databases">
        <title>Bird 10,000 Genomes (B10K) Project - Family phase.</title>
        <authorList>
            <person name="Zhang G."/>
        </authorList>
    </citation>
    <scope>NUCLEOTIDE SEQUENCE [LARGE SCALE GENOMIC DNA]</scope>
    <source>
        <strain evidence="8">B10K-DU-001-57</strain>
        <tissue evidence="8">Muscle</tissue>
    </source>
</reference>
<dbReference type="InterPro" id="IPR058685">
    <property type="entry name" value="Ig_NPHP4_4th"/>
</dbReference>
<dbReference type="Pfam" id="PF26187">
    <property type="entry name" value="Ig_NPHP4_4th"/>
    <property type="match status" value="1"/>
</dbReference>
<evidence type="ECO:0000259" key="7">
    <source>
        <dbReference type="Pfam" id="PF26190"/>
    </source>
</evidence>
<evidence type="ECO:0000259" key="3">
    <source>
        <dbReference type="Pfam" id="PF26173"/>
    </source>
</evidence>
<evidence type="ECO:0000259" key="4">
    <source>
        <dbReference type="Pfam" id="PF26186"/>
    </source>
</evidence>
<feature type="domain" description="NPHP4 Ig-like" evidence="7">
    <location>
        <begin position="984"/>
        <end position="1134"/>
    </location>
</feature>
<dbReference type="GO" id="GO:1904491">
    <property type="term" value="P:protein localization to ciliary transition zone"/>
    <property type="evidence" value="ECO:0007669"/>
    <property type="project" value="TreeGrafter"/>
</dbReference>
<dbReference type="CDD" id="cd22239">
    <property type="entry name" value="NPHP4"/>
    <property type="match status" value="1"/>
</dbReference>
<dbReference type="InterPro" id="IPR058687">
    <property type="entry name" value="Ig_NPHP4_1st"/>
</dbReference>
<dbReference type="InterPro" id="IPR058686">
    <property type="entry name" value="Ig_NPHP4_3rd"/>
</dbReference>
<name>A0A7K9VH59_ANSSE</name>
<dbReference type="Pfam" id="PF26189">
    <property type="entry name" value="Ig_NPHP4_2nd"/>
    <property type="match status" value="1"/>
</dbReference>
<evidence type="ECO:0000256" key="1">
    <source>
        <dbReference type="SAM" id="MobiDB-lite"/>
    </source>
</evidence>